<dbReference type="OrthoDB" id="1900575at2759"/>
<reference evidence="2" key="2">
    <citation type="submission" date="2025-08" db="UniProtKB">
        <authorList>
            <consortium name="RefSeq"/>
        </authorList>
    </citation>
    <scope>IDENTIFICATION</scope>
    <source>
        <tissue evidence="2">Leaf</tissue>
    </source>
</reference>
<proteinExistence type="predicted"/>
<dbReference type="AlphaFoldDB" id="A0A9R0JGP6"/>
<gene>
    <name evidence="2" type="primary">LOC110774722</name>
</gene>
<name>A0A9R0JGP6_SPIOL</name>
<reference evidence="1" key="1">
    <citation type="journal article" date="2021" name="Nat. Commun.">
        <title>Genomic analyses provide insights into spinach domestication and the genetic basis of agronomic traits.</title>
        <authorList>
            <person name="Cai X."/>
            <person name="Sun X."/>
            <person name="Xu C."/>
            <person name="Sun H."/>
            <person name="Wang X."/>
            <person name="Ge C."/>
            <person name="Zhang Z."/>
            <person name="Wang Q."/>
            <person name="Fei Z."/>
            <person name="Jiao C."/>
            <person name="Wang Q."/>
        </authorList>
    </citation>
    <scope>NUCLEOTIDE SEQUENCE [LARGE SCALE GENOMIC DNA]</scope>
    <source>
        <strain evidence="1">cv. Varoflay</strain>
    </source>
</reference>
<organism evidence="1 2">
    <name type="scientific">Spinacia oleracea</name>
    <name type="common">Spinach</name>
    <dbReference type="NCBI Taxonomy" id="3562"/>
    <lineage>
        <taxon>Eukaryota</taxon>
        <taxon>Viridiplantae</taxon>
        <taxon>Streptophyta</taxon>
        <taxon>Embryophyta</taxon>
        <taxon>Tracheophyta</taxon>
        <taxon>Spermatophyta</taxon>
        <taxon>Magnoliopsida</taxon>
        <taxon>eudicotyledons</taxon>
        <taxon>Gunneridae</taxon>
        <taxon>Pentapetalae</taxon>
        <taxon>Caryophyllales</taxon>
        <taxon>Chenopodiaceae</taxon>
        <taxon>Chenopodioideae</taxon>
        <taxon>Anserineae</taxon>
        <taxon>Spinacia</taxon>
    </lineage>
</organism>
<dbReference type="Proteomes" id="UP000813463">
    <property type="component" value="Chromosome 1"/>
</dbReference>
<evidence type="ECO:0000313" key="1">
    <source>
        <dbReference type="Proteomes" id="UP000813463"/>
    </source>
</evidence>
<protein>
    <submittedName>
        <fullName evidence="2">Uncharacterized protein</fullName>
    </submittedName>
</protein>
<sequence length="175" mass="19386">MMLVLHSGVSNSSSNITQTLKSITFNREIYHHHHHYSQSLSSSSIWKLINVNGRNCQAIHGIGMLAAAVVLSTPPPSEETLANIPQELSGKTCDLLDKECNMKNRIQRPKSRNAESCTTKCVGTCIRGGDGSPGEGPFNVRRPIIVFKQGFRSRQYCLVECSDICNLLDDADKRR</sequence>
<dbReference type="PANTHER" id="PTHR36006">
    <property type="entry name" value="BNAC02G25390D PROTEIN"/>
    <property type="match status" value="1"/>
</dbReference>
<keyword evidence="1" id="KW-1185">Reference proteome</keyword>
<dbReference type="KEGG" id="soe:110774722"/>
<dbReference type="GeneID" id="110774722"/>
<dbReference type="PANTHER" id="PTHR36006:SF2">
    <property type="entry name" value="OS06G0704200 PROTEIN"/>
    <property type="match status" value="1"/>
</dbReference>
<dbReference type="RefSeq" id="XP_021834985.1">
    <property type="nucleotide sequence ID" value="XM_021979293.2"/>
</dbReference>
<evidence type="ECO:0000313" key="2">
    <source>
        <dbReference type="RefSeq" id="XP_021834985.1"/>
    </source>
</evidence>
<accession>A0A9R0JGP6</accession>